<reference evidence="2" key="1">
    <citation type="journal article" date="2020" name="mSystems">
        <title>Genome- and Community-Level Interaction Insights into Carbon Utilization and Element Cycling Functions of Hydrothermarchaeota in Hydrothermal Sediment.</title>
        <authorList>
            <person name="Zhou Z."/>
            <person name="Liu Y."/>
            <person name="Xu W."/>
            <person name="Pan J."/>
            <person name="Luo Z.H."/>
            <person name="Li M."/>
        </authorList>
    </citation>
    <scope>NUCLEOTIDE SEQUENCE [LARGE SCALE GENOMIC DNA]</scope>
    <source>
        <strain evidence="2">SpSt-8</strain>
    </source>
</reference>
<dbReference type="Gene3D" id="3.30.460.10">
    <property type="entry name" value="Beta Polymerase, domain 2"/>
    <property type="match status" value="1"/>
</dbReference>
<organism evidence="2">
    <name type="scientific">Thermofilum pendens</name>
    <dbReference type="NCBI Taxonomy" id="2269"/>
    <lineage>
        <taxon>Archaea</taxon>
        <taxon>Thermoproteota</taxon>
        <taxon>Thermoprotei</taxon>
        <taxon>Thermofilales</taxon>
        <taxon>Thermofilaceae</taxon>
        <taxon>Thermofilum</taxon>
    </lineage>
</organism>
<feature type="domain" description="Polymerase nucleotidyl transferase" evidence="1">
    <location>
        <begin position="22"/>
        <end position="65"/>
    </location>
</feature>
<name>A0A7C3WJM6_THEPE</name>
<protein>
    <submittedName>
        <fullName evidence="2">DNA polymerase III subunit beta</fullName>
    </submittedName>
</protein>
<dbReference type="InterPro" id="IPR043519">
    <property type="entry name" value="NT_sf"/>
</dbReference>
<dbReference type="EMBL" id="DTIB01000072">
    <property type="protein sequence ID" value="HGB25039.1"/>
    <property type="molecule type" value="Genomic_DNA"/>
</dbReference>
<accession>A0A7C3WJM6</accession>
<dbReference type="CDD" id="cd05403">
    <property type="entry name" value="NT_KNTase_like"/>
    <property type="match status" value="1"/>
</dbReference>
<dbReference type="Pfam" id="PF01909">
    <property type="entry name" value="NTP_transf_2"/>
    <property type="match status" value="1"/>
</dbReference>
<gene>
    <name evidence="2" type="ORF">ENV88_03160</name>
</gene>
<dbReference type="SUPFAM" id="SSF81301">
    <property type="entry name" value="Nucleotidyltransferase"/>
    <property type="match status" value="1"/>
</dbReference>
<dbReference type="PANTHER" id="PTHR43449:SF1">
    <property type="entry name" value="POLYMERASE BETA NUCLEOTIDYLTRANSFERASE DOMAIN-CONTAINING PROTEIN"/>
    <property type="match status" value="1"/>
</dbReference>
<comment type="caution">
    <text evidence="2">The sequence shown here is derived from an EMBL/GenBank/DDBJ whole genome shotgun (WGS) entry which is preliminary data.</text>
</comment>
<dbReference type="PANTHER" id="PTHR43449">
    <property type="entry name" value="NUCLEOTIDYLTRANSFERASE"/>
    <property type="match status" value="1"/>
</dbReference>
<evidence type="ECO:0000313" key="2">
    <source>
        <dbReference type="EMBL" id="HGB25039.1"/>
    </source>
</evidence>
<evidence type="ECO:0000259" key="1">
    <source>
        <dbReference type="Pfam" id="PF01909"/>
    </source>
</evidence>
<sequence length="116" mass="13193">MSARERDLGSLKLPPYVKEALEKLAARAREELGDVEIYLFGSYARGDWLLDSDVDLVVVSPKFEGLSMGERYALVRRMLPAQISAEVLAYTPEEFARAKRRSVILRDASKYWVRVA</sequence>
<dbReference type="GO" id="GO:0016779">
    <property type="term" value="F:nucleotidyltransferase activity"/>
    <property type="evidence" value="ECO:0007669"/>
    <property type="project" value="InterPro"/>
</dbReference>
<dbReference type="AlphaFoldDB" id="A0A7C3WJM6"/>
<proteinExistence type="predicted"/>
<dbReference type="InterPro" id="IPR002934">
    <property type="entry name" value="Polymerase_NTP_transf_dom"/>
</dbReference>